<reference evidence="1" key="1">
    <citation type="submission" date="2020-09" db="EMBL/GenBank/DDBJ databases">
        <title>Iningainema tapete sp. nov. (Scytonemataceae, Cyanobacteria) from greenhouses in central Florida (USA) produces two types of nodularin with biosynthetic potential for microcystin-LR and anabaenopeptins.</title>
        <authorList>
            <person name="Berthold D.E."/>
            <person name="Lefler F.W."/>
            <person name="Huang I.-S."/>
            <person name="Abdulla H."/>
            <person name="Zimba P.V."/>
            <person name="Laughinghouse H.D. IV."/>
        </authorList>
    </citation>
    <scope>NUCLEOTIDE SEQUENCE</scope>
    <source>
        <strain evidence="1">BLCCT55</strain>
    </source>
</reference>
<sequence length="76" mass="8866">MSVSSKENQYQDFQVEQAIVEGKRHAAEVEPEVEITLEFTEAQRNMIVELTSALTLSVEVLLETAISYVYYRYKRY</sequence>
<dbReference type="AlphaFoldDB" id="A0A8J6XLZ2"/>
<gene>
    <name evidence="1" type="ORF">ICL16_19100</name>
</gene>
<dbReference type="EMBL" id="JACXAE010000064">
    <property type="protein sequence ID" value="MBD2774124.1"/>
    <property type="molecule type" value="Genomic_DNA"/>
</dbReference>
<proteinExistence type="predicted"/>
<name>A0A8J6XLZ2_9CYAN</name>
<evidence type="ECO:0000313" key="1">
    <source>
        <dbReference type="EMBL" id="MBD2774124.1"/>
    </source>
</evidence>
<comment type="caution">
    <text evidence="1">The sequence shown here is derived from an EMBL/GenBank/DDBJ whole genome shotgun (WGS) entry which is preliminary data.</text>
</comment>
<organism evidence="1 2">
    <name type="scientific">Iningainema tapete BLCC-T55</name>
    <dbReference type="NCBI Taxonomy" id="2748662"/>
    <lineage>
        <taxon>Bacteria</taxon>
        <taxon>Bacillati</taxon>
        <taxon>Cyanobacteriota</taxon>
        <taxon>Cyanophyceae</taxon>
        <taxon>Nostocales</taxon>
        <taxon>Scytonemataceae</taxon>
        <taxon>Iningainema tapete</taxon>
    </lineage>
</organism>
<dbReference type="RefSeq" id="WP_190830739.1">
    <property type="nucleotide sequence ID" value="NZ_CAWPPI010000064.1"/>
</dbReference>
<dbReference type="Proteomes" id="UP000629098">
    <property type="component" value="Unassembled WGS sequence"/>
</dbReference>
<protein>
    <submittedName>
        <fullName evidence="1">Uncharacterized protein</fullName>
    </submittedName>
</protein>
<accession>A0A8J6XLZ2</accession>
<evidence type="ECO:0000313" key="2">
    <source>
        <dbReference type="Proteomes" id="UP000629098"/>
    </source>
</evidence>
<keyword evidence="2" id="KW-1185">Reference proteome</keyword>